<accession>A0AAF0ZEC1</accession>
<evidence type="ECO:0000313" key="1">
    <source>
        <dbReference type="EMBL" id="WMV37667.1"/>
    </source>
</evidence>
<reference evidence="1" key="1">
    <citation type="submission" date="2023-08" db="EMBL/GenBank/DDBJ databases">
        <title>A de novo genome assembly of Solanum verrucosum Schlechtendal, a Mexican diploid species geographically isolated from the other diploid A-genome species in potato relatives.</title>
        <authorList>
            <person name="Hosaka K."/>
        </authorList>
    </citation>
    <scope>NUCLEOTIDE SEQUENCE</scope>
    <source>
        <tissue evidence="1">Young leaves</tissue>
    </source>
</reference>
<name>A0AAF0ZEC1_SOLVR</name>
<keyword evidence="2" id="KW-1185">Reference proteome</keyword>
<sequence length="48" mass="5365">NNSYHSSIDTAPFEALYGRKCRSPIGWFEVGEVSLIGPEMVHEAIEKV</sequence>
<evidence type="ECO:0000313" key="2">
    <source>
        <dbReference type="Proteomes" id="UP001234989"/>
    </source>
</evidence>
<feature type="non-terminal residue" evidence="1">
    <location>
        <position position="1"/>
    </location>
</feature>
<dbReference type="EMBL" id="CP133618">
    <property type="protein sequence ID" value="WMV37667.1"/>
    <property type="molecule type" value="Genomic_DNA"/>
</dbReference>
<dbReference type="AlphaFoldDB" id="A0AAF0ZEC1"/>
<proteinExistence type="predicted"/>
<dbReference type="PANTHER" id="PTHR45835">
    <property type="entry name" value="YALI0A06105P"/>
    <property type="match status" value="1"/>
</dbReference>
<gene>
    <name evidence="1" type="ORF">MTR67_031052</name>
</gene>
<organism evidence="1 2">
    <name type="scientific">Solanum verrucosum</name>
    <dbReference type="NCBI Taxonomy" id="315347"/>
    <lineage>
        <taxon>Eukaryota</taxon>
        <taxon>Viridiplantae</taxon>
        <taxon>Streptophyta</taxon>
        <taxon>Embryophyta</taxon>
        <taxon>Tracheophyta</taxon>
        <taxon>Spermatophyta</taxon>
        <taxon>Magnoliopsida</taxon>
        <taxon>eudicotyledons</taxon>
        <taxon>Gunneridae</taxon>
        <taxon>Pentapetalae</taxon>
        <taxon>asterids</taxon>
        <taxon>lamiids</taxon>
        <taxon>Solanales</taxon>
        <taxon>Solanaceae</taxon>
        <taxon>Solanoideae</taxon>
        <taxon>Solaneae</taxon>
        <taxon>Solanum</taxon>
    </lineage>
</organism>
<dbReference type="Proteomes" id="UP001234989">
    <property type="component" value="Chromosome 7"/>
</dbReference>
<protein>
    <submittedName>
        <fullName evidence="1">Uncharacterized protein</fullName>
    </submittedName>
</protein>
<dbReference type="PANTHER" id="PTHR45835:SF91">
    <property type="entry name" value="RETROTRANSPOSON, TY3-GYPSY SUBCLASS-LIKE PROTEIN"/>
    <property type="match status" value="1"/>
</dbReference>